<dbReference type="EMBL" id="ML213602">
    <property type="protein sequence ID" value="TFK38793.1"/>
    <property type="molecule type" value="Genomic_DNA"/>
</dbReference>
<keyword evidence="5 9" id="KW-0450">Lipoyl</keyword>
<evidence type="ECO:0000256" key="10">
    <source>
        <dbReference type="SAM" id="MobiDB-lite"/>
    </source>
</evidence>
<feature type="domain" description="Peripheral subunit-binding (PSBD)" evidence="12">
    <location>
        <begin position="205"/>
        <end position="242"/>
    </location>
</feature>
<dbReference type="GO" id="GO:0045333">
    <property type="term" value="P:cellular respiration"/>
    <property type="evidence" value="ECO:0007669"/>
    <property type="project" value="UniProtKB-ARBA"/>
</dbReference>
<evidence type="ECO:0000256" key="6">
    <source>
        <dbReference type="ARBA" id="ARBA00022946"/>
    </source>
</evidence>
<comment type="similarity">
    <text evidence="3 9">Belongs to the 2-oxoacid dehydrogenase family.</text>
</comment>
<dbReference type="InterPro" id="IPR004167">
    <property type="entry name" value="PSBD"/>
</dbReference>
<accession>A0A5C3M232</accession>
<feature type="domain" description="Lipoyl-binding" evidence="11">
    <location>
        <begin position="44"/>
        <end position="119"/>
    </location>
</feature>
<evidence type="ECO:0000256" key="3">
    <source>
        <dbReference type="ARBA" id="ARBA00007317"/>
    </source>
</evidence>
<evidence type="ECO:0000259" key="11">
    <source>
        <dbReference type="PROSITE" id="PS50968"/>
    </source>
</evidence>
<dbReference type="InterPro" id="IPR036625">
    <property type="entry name" value="E3-bd_dom_sf"/>
</dbReference>
<dbReference type="Proteomes" id="UP000308652">
    <property type="component" value="Unassembled WGS sequence"/>
</dbReference>
<dbReference type="Pfam" id="PF02817">
    <property type="entry name" value="E3_binding"/>
    <property type="match status" value="1"/>
</dbReference>
<dbReference type="SUPFAM" id="SSF47005">
    <property type="entry name" value="Peripheral subunit-binding domain of 2-oxo acid dehydrogenase complex"/>
    <property type="match status" value="1"/>
</dbReference>
<dbReference type="OrthoDB" id="15567at2759"/>
<dbReference type="InterPro" id="IPR011053">
    <property type="entry name" value="Single_hybrid_motif"/>
</dbReference>
<evidence type="ECO:0000256" key="8">
    <source>
        <dbReference type="ARBA" id="ARBA00023315"/>
    </source>
</evidence>
<evidence type="ECO:0000256" key="4">
    <source>
        <dbReference type="ARBA" id="ARBA00022679"/>
    </source>
</evidence>
<dbReference type="Gene3D" id="2.40.50.100">
    <property type="match status" value="1"/>
</dbReference>
<evidence type="ECO:0000256" key="2">
    <source>
        <dbReference type="ARBA" id="ARBA00004305"/>
    </source>
</evidence>
<dbReference type="PROSITE" id="PS50968">
    <property type="entry name" value="BIOTINYL_LIPOYL"/>
    <property type="match status" value="1"/>
</dbReference>
<dbReference type="EC" id="2.3.1.-" evidence="9"/>
<dbReference type="AlphaFoldDB" id="A0A5C3M232"/>
<dbReference type="PANTHER" id="PTHR43178:SF5">
    <property type="entry name" value="LIPOAMIDE ACYLTRANSFERASE COMPONENT OF BRANCHED-CHAIN ALPHA-KETO ACID DEHYDROGENASE COMPLEX, MITOCHONDRIAL"/>
    <property type="match status" value="1"/>
</dbReference>
<evidence type="ECO:0000313" key="13">
    <source>
        <dbReference type="EMBL" id="TFK38793.1"/>
    </source>
</evidence>
<dbReference type="InterPro" id="IPR000089">
    <property type="entry name" value="Biotin_lipoyl"/>
</dbReference>
<dbReference type="GO" id="GO:0016407">
    <property type="term" value="F:acetyltransferase activity"/>
    <property type="evidence" value="ECO:0007669"/>
    <property type="project" value="TreeGrafter"/>
</dbReference>
<comment type="subcellular location">
    <subcellularLocation>
        <location evidence="2">Mitochondrion matrix</location>
    </subcellularLocation>
</comment>
<protein>
    <recommendedName>
        <fullName evidence="9">Dihydrolipoamide acetyltransferase component of pyruvate dehydrogenase complex</fullName>
        <ecNumber evidence="9">2.3.1.-</ecNumber>
    </recommendedName>
</protein>
<name>A0A5C3M232_9AGAR</name>
<evidence type="ECO:0000256" key="1">
    <source>
        <dbReference type="ARBA" id="ARBA00001938"/>
    </source>
</evidence>
<dbReference type="InterPro" id="IPR050743">
    <property type="entry name" value="2-oxoacid_DH_E2_comp"/>
</dbReference>
<dbReference type="Gene3D" id="4.10.320.10">
    <property type="entry name" value="E3-binding domain"/>
    <property type="match status" value="1"/>
</dbReference>
<evidence type="ECO:0000256" key="7">
    <source>
        <dbReference type="ARBA" id="ARBA00023128"/>
    </source>
</evidence>
<evidence type="ECO:0000259" key="12">
    <source>
        <dbReference type="PROSITE" id="PS51826"/>
    </source>
</evidence>
<dbReference type="InterPro" id="IPR001078">
    <property type="entry name" value="2-oxoacid_DH_actylTfrase"/>
</dbReference>
<keyword evidence="8 9" id="KW-0012">Acyltransferase</keyword>
<keyword evidence="4 9" id="KW-0808">Transferase</keyword>
<sequence>MYIRPLRRLISRPLATSKFHPTAYYRATGHFHSSAASWASRKVVQKFKLADIGEGITECEIIKWSVKPHSTIQAFDPLCEVQSDKASVEITSPFDGIVTELLVQEGEVAKVGSGLCLIEVEEEALETVSGVLVEPLEGAKPESLEDAAERLNESIETKTEGRVPPPRVEEPAISPMPPPSANRVPHPLDPNQPKPSSISHGANVFAAPSVRHFARQNGVDLAHVSGTGKGGRVEKKDVVAFIADQQQQPEKKQETVKKETPREDVVVELGRTRYGMWKAMVKSLEIPHFGYSTTLDLTALHDILPTLNTHIPSHYLPSSSSSRPLAVNPSALYPAPTPPHVPEEERYTKLTYLPILLKTLSKAMIEWPLFRSSITPPSPSSSDATTSPAPRPTLTIRPHADISIALSAPTGLYTPTLQRVDTQSIYALSSQLKRLSHLGRQIPCALSPADMPKRGGTITVSNVGALGAGEFASPVLVPGGGVAIVAIGRAKWVWDVERGDGSGERRLKVGISWSADHRVVEGAEMAAFVEAWRGWVESPARMIAEGV</sequence>
<dbReference type="CDD" id="cd06849">
    <property type="entry name" value="lipoyl_domain"/>
    <property type="match status" value="1"/>
</dbReference>
<evidence type="ECO:0000313" key="14">
    <source>
        <dbReference type="Proteomes" id="UP000308652"/>
    </source>
</evidence>
<dbReference type="Gene3D" id="3.30.559.10">
    <property type="entry name" value="Chloramphenicol acetyltransferase-like domain"/>
    <property type="match status" value="1"/>
</dbReference>
<dbReference type="PANTHER" id="PTHR43178">
    <property type="entry name" value="DIHYDROLIPOAMIDE ACETYLTRANSFERASE COMPONENT OF PYRUVATE DEHYDROGENASE COMPLEX"/>
    <property type="match status" value="1"/>
</dbReference>
<dbReference type="PROSITE" id="PS51826">
    <property type="entry name" value="PSBD"/>
    <property type="match status" value="1"/>
</dbReference>
<feature type="compositionally biased region" description="Low complexity" evidence="10">
    <location>
        <begin position="375"/>
        <end position="388"/>
    </location>
</feature>
<proteinExistence type="inferred from homology"/>
<feature type="region of interest" description="Disordered" evidence="10">
    <location>
        <begin position="154"/>
        <end position="197"/>
    </location>
</feature>
<dbReference type="Pfam" id="PF00364">
    <property type="entry name" value="Biotin_lipoyl"/>
    <property type="match status" value="1"/>
</dbReference>
<dbReference type="SUPFAM" id="SSF51230">
    <property type="entry name" value="Single hybrid motif"/>
    <property type="match status" value="1"/>
</dbReference>
<reference evidence="13 14" key="1">
    <citation type="journal article" date="2019" name="Nat. Ecol. Evol.">
        <title>Megaphylogeny resolves global patterns of mushroom evolution.</title>
        <authorList>
            <person name="Varga T."/>
            <person name="Krizsan K."/>
            <person name="Foldi C."/>
            <person name="Dima B."/>
            <person name="Sanchez-Garcia M."/>
            <person name="Sanchez-Ramirez S."/>
            <person name="Szollosi G.J."/>
            <person name="Szarkandi J.G."/>
            <person name="Papp V."/>
            <person name="Albert L."/>
            <person name="Andreopoulos W."/>
            <person name="Angelini C."/>
            <person name="Antonin V."/>
            <person name="Barry K.W."/>
            <person name="Bougher N.L."/>
            <person name="Buchanan P."/>
            <person name="Buyck B."/>
            <person name="Bense V."/>
            <person name="Catcheside P."/>
            <person name="Chovatia M."/>
            <person name="Cooper J."/>
            <person name="Damon W."/>
            <person name="Desjardin D."/>
            <person name="Finy P."/>
            <person name="Geml J."/>
            <person name="Haridas S."/>
            <person name="Hughes K."/>
            <person name="Justo A."/>
            <person name="Karasinski D."/>
            <person name="Kautmanova I."/>
            <person name="Kiss B."/>
            <person name="Kocsube S."/>
            <person name="Kotiranta H."/>
            <person name="LaButti K.M."/>
            <person name="Lechner B.E."/>
            <person name="Liimatainen K."/>
            <person name="Lipzen A."/>
            <person name="Lukacs Z."/>
            <person name="Mihaltcheva S."/>
            <person name="Morgado L.N."/>
            <person name="Niskanen T."/>
            <person name="Noordeloos M.E."/>
            <person name="Ohm R.A."/>
            <person name="Ortiz-Santana B."/>
            <person name="Ovrebo C."/>
            <person name="Racz N."/>
            <person name="Riley R."/>
            <person name="Savchenko A."/>
            <person name="Shiryaev A."/>
            <person name="Soop K."/>
            <person name="Spirin V."/>
            <person name="Szebenyi C."/>
            <person name="Tomsovsky M."/>
            <person name="Tulloss R.E."/>
            <person name="Uehling J."/>
            <person name="Grigoriev I.V."/>
            <person name="Vagvolgyi C."/>
            <person name="Papp T."/>
            <person name="Martin F.M."/>
            <person name="Miettinen O."/>
            <person name="Hibbett D.S."/>
            <person name="Nagy L.G."/>
        </authorList>
    </citation>
    <scope>NUCLEOTIDE SEQUENCE [LARGE SCALE GENOMIC DNA]</scope>
    <source>
        <strain evidence="13 14">CBS 166.37</strain>
    </source>
</reference>
<dbReference type="Pfam" id="PF00198">
    <property type="entry name" value="2-oxoacid_dh"/>
    <property type="match status" value="1"/>
</dbReference>
<keyword evidence="6" id="KW-0809">Transit peptide</keyword>
<evidence type="ECO:0000256" key="9">
    <source>
        <dbReference type="RuleBase" id="RU003423"/>
    </source>
</evidence>
<dbReference type="GO" id="GO:0005759">
    <property type="term" value="C:mitochondrial matrix"/>
    <property type="evidence" value="ECO:0007669"/>
    <property type="project" value="UniProtKB-SubCell"/>
</dbReference>
<feature type="region of interest" description="Disordered" evidence="10">
    <location>
        <begin position="375"/>
        <end position="394"/>
    </location>
</feature>
<dbReference type="STRING" id="68775.A0A5C3M232"/>
<dbReference type="FunFam" id="2.40.50.100:FF:000013">
    <property type="entry name" value="Dihydrolipoamide acetyltransferase component of pyruvate dehydrogenase complex"/>
    <property type="match status" value="1"/>
</dbReference>
<keyword evidence="7" id="KW-0496">Mitochondrion</keyword>
<dbReference type="SUPFAM" id="SSF52777">
    <property type="entry name" value="CoA-dependent acyltransferases"/>
    <property type="match status" value="1"/>
</dbReference>
<keyword evidence="14" id="KW-1185">Reference proteome</keyword>
<dbReference type="GO" id="GO:0031405">
    <property type="term" value="F:lipoic acid binding"/>
    <property type="evidence" value="ECO:0007669"/>
    <property type="project" value="TreeGrafter"/>
</dbReference>
<gene>
    <name evidence="13" type="ORF">BDQ12DRAFT_683368</name>
</gene>
<evidence type="ECO:0000256" key="5">
    <source>
        <dbReference type="ARBA" id="ARBA00022823"/>
    </source>
</evidence>
<organism evidence="13 14">
    <name type="scientific">Crucibulum laeve</name>
    <dbReference type="NCBI Taxonomy" id="68775"/>
    <lineage>
        <taxon>Eukaryota</taxon>
        <taxon>Fungi</taxon>
        <taxon>Dikarya</taxon>
        <taxon>Basidiomycota</taxon>
        <taxon>Agaricomycotina</taxon>
        <taxon>Agaricomycetes</taxon>
        <taxon>Agaricomycetidae</taxon>
        <taxon>Agaricales</taxon>
        <taxon>Agaricineae</taxon>
        <taxon>Nidulariaceae</taxon>
        <taxon>Crucibulum</taxon>
    </lineage>
</organism>
<comment type="cofactor">
    <cofactor evidence="1 9">
        <name>(R)-lipoate</name>
        <dbReference type="ChEBI" id="CHEBI:83088"/>
    </cofactor>
</comment>
<dbReference type="InterPro" id="IPR023213">
    <property type="entry name" value="CAT-like_dom_sf"/>
</dbReference>